<feature type="domain" description="Fe-S metabolism associated" evidence="3">
    <location>
        <begin position="37"/>
        <end position="158"/>
    </location>
</feature>
<name>A0A366H020_9GAMM</name>
<dbReference type="STRING" id="379482.SAMN04487961_3402"/>
<evidence type="ECO:0000313" key="5">
    <source>
        <dbReference type="Proteomes" id="UP000252995"/>
    </source>
</evidence>
<sequence length="167" mass="18795">MFLKPSAENSSNQMTATKEDFLNNPLGTKTTLEDVMDAFEFLDDWEERYAYIIDLGKQLPAFPDDARTEQNYVHGCQSQVWLIHHYDETSGKLYLLIDSDAMIVRGLAAIILVALNGKSPRELLTTDIDELFEELDLFRHISPTRGNGLRAMVGKIRDLAAAEAAES</sequence>
<gene>
    <name evidence="4" type="ORF">DET50_102324</name>
</gene>
<feature type="region of interest" description="Disordered" evidence="2">
    <location>
        <begin position="1"/>
        <end position="22"/>
    </location>
</feature>
<feature type="compositionally biased region" description="Polar residues" evidence="2">
    <location>
        <begin position="7"/>
        <end position="16"/>
    </location>
</feature>
<evidence type="ECO:0000256" key="1">
    <source>
        <dbReference type="ARBA" id="ARBA00010282"/>
    </source>
</evidence>
<dbReference type="EMBL" id="QNRO01000002">
    <property type="protein sequence ID" value="RBP33508.1"/>
    <property type="molecule type" value="Genomic_DNA"/>
</dbReference>
<dbReference type="AlphaFoldDB" id="A0A366H020"/>
<dbReference type="Proteomes" id="UP000252995">
    <property type="component" value="Unassembled WGS sequence"/>
</dbReference>
<evidence type="ECO:0000313" key="4">
    <source>
        <dbReference type="EMBL" id="RBP33508.1"/>
    </source>
</evidence>
<dbReference type="PANTHER" id="PTHR43597">
    <property type="entry name" value="SULFUR ACCEPTOR PROTEIN CSDE"/>
    <property type="match status" value="1"/>
</dbReference>
<dbReference type="PANTHER" id="PTHR43597:SF5">
    <property type="entry name" value="SUFE-LIKE PROTEIN 2, CHLOROPLASTIC"/>
    <property type="match status" value="1"/>
</dbReference>
<dbReference type="Gene3D" id="3.90.1010.10">
    <property type="match status" value="1"/>
</dbReference>
<accession>A0A366H020</accession>
<protein>
    <submittedName>
        <fullName evidence="4">Cysteine desulfuration protein SufE</fullName>
    </submittedName>
</protein>
<organism evidence="4 5">
    <name type="scientific">Marinobacter pelagius</name>
    <dbReference type="NCBI Taxonomy" id="379482"/>
    <lineage>
        <taxon>Bacteria</taxon>
        <taxon>Pseudomonadati</taxon>
        <taxon>Pseudomonadota</taxon>
        <taxon>Gammaproteobacteria</taxon>
        <taxon>Pseudomonadales</taxon>
        <taxon>Marinobacteraceae</taxon>
        <taxon>Marinobacter</taxon>
    </lineage>
</organism>
<proteinExistence type="inferred from homology"/>
<dbReference type="InterPro" id="IPR003808">
    <property type="entry name" value="Fe-S_metab-assoc_dom"/>
</dbReference>
<dbReference type="SUPFAM" id="SSF82649">
    <property type="entry name" value="SufE/NifU"/>
    <property type="match status" value="1"/>
</dbReference>
<reference evidence="4 5" key="1">
    <citation type="submission" date="2018-06" db="EMBL/GenBank/DDBJ databases">
        <title>Freshwater and sediment microbial communities from various areas in North America, analyzing microbe dynamics in response to fracking.</title>
        <authorList>
            <person name="Lamendella R."/>
        </authorList>
    </citation>
    <scope>NUCLEOTIDE SEQUENCE [LARGE SCALE GENOMIC DNA]</scope>
    <source>
        <strain evidence="4 5">114J</strain>
    </source>
</reference>
<comment type="caution">
    <text evidence="4">The sequence shown here is derived from an EMBL/GenBank/DDBJ whole genome shotgun (WGS) entry which is preliminary data.</text>
</comment>
<evidence type="ECO:0000259" key="3">
    <source>
        <dbReference type="Pfam" id="PF02657"/>
    </source>
</evidence>
<evidence type="ECO:0000256" key="2">
    <source>
        <dbReference type="SAM" id="MobiDB-lite"/>
    </source>
</evidence>
<dbReference type="Pfam" id="PF02657">
    <property type="entry name" value="SufE"/>
    <property type="match status" value="1"/>
</dbReference>
<comment type="similarity">
    <text evidence="1">Belongs to the SufE family.</text>
</comment>